<organism evidence="2 3">
    <name type="scientific">Candidatus Finniella inopinata</name>
    <dbReference type="NCBI Taxonomy" id="1696036"/>
    <lineage>
        <taxon>Bacteria</taxon>
        <taxon>Pseudomonadati</taxon>
        <taxon>Pseudomonadota</taxon>
        <taxon>Alphaproteobacteria</taxon>
        <taxon>Holosporales</taxon>
        <taxon>Candidatus Paracaedibacteraceae</taxon>
        <taxon>Candidatus Finniella</taxon>
    </lineage>
</organism>
<evidence type="ECO:0000256" key="1">
    <source>
        <dbReference type="SAM" id="SignalP"/>
    </source>
</evidence>
<evidence type="ECO:0000313" key="3">
    <source>
        <dbReference type="Proteomes" id="UP000293550"/>
    </source>
</evidence>
<dbReference type="AlphaFoldDB" id="A0A4Q7DJ62"/>
<comment type="caution">
    <text evidence="2">The sequence shown here is derived from an EMBL/GenBank/DDBJ whole genome shotgun (WGS) entry which is preliminary data.</text>
</comment>
<reference evidence="2 3" key="1">
    <citation type="submission" date="2018-10" db="EMBL/GenBank/DDBJ databases">
        <title>An updated phylogeny of the Alphaproteobacteria reveals that the parasitic Rickettsiales and Holosporales have independent origins.</title>
        <authorList>
            <person name="Munoz-Gomez S.A."/>
            <person name="Hess S."/>
            <person name="Burger G."/>
            <person name="Lang B.F."/>
            <person name="Susko E."/>
            <person name="Slamovits C.H."/>
            <person name="Roger A.J."/>
        </authorList>
    </citation>
    <scope>NUCLEOTIDE SEQUENCE [LARGE SCALE GENOMIC DNA]</scope>
    <source>
        <strain evidence="2">HOLO01</strain>
    </source>
</reference>
<protein>
    <submittedName>
        <fullName evidence="2">Uncharacterized protein</fullName>
    </submittedName>
</protein>
<dbReference type="OrthoDB" id="7188375at2"/>
<feature type="signal peptide" evidence="1">
    <location>
        <begin position="1"/>
        <end position="19"/>
    </location>
</feature>
<evidence type="ECO:0000313" key="2">
    <source>
        <dbReference type="EMBL" id="RZI47031.1"/>
    </source>
</evidence>
<dbReference type="RefSeq" id="WP_130153144.1">
    <property type="nucleotide sequence ID" value="NZ_SCFB01000001.1"/>
</dbReference>
<proteinExistence type="predicted"/>
<feature type="chain" id="PRO_5020294024" evidence="1">
    <location>
        <begin position="20"/>
        <end position="635"/>
    </location>
</feature>
<keyword evidence="3" id="KW-1185">Reference proteome</keyword>
<gene>
    <name evidence="2" type="ORF">EQU50_00125</name>
</gene>
<dbReference type="EMBL" id="SCFB01000001">
    <property type="protein sequence ID" value="RZI47031.1"/>
    <property type="molecule type" value="Genomic_DNA"/>
</dbReference>
<sequence>MIKFKSFLLYLLSSSAIFSMDDGKGFLGSFPRGFLLAKKVEAPKEGASSSSSSSSSVAASTNTKAGKASADQADGFTSIWDNPLYNGPSARSQVYHHIKTHFKELKIDYNKIDHFFSFIEKGSGLEEILSDKTFLYSYLILRALSKHKMLGVMEGFERDAKITKGYLNIPISFQIMDHLAVSAVFSLKDPILGSFLKSNSDKETGEIVVDQTVWKSIERSLPIPTIRYYSENIGDRYLCRVYLTGEDYDDGIHDLPAENPQFSRYQLGCISARVDSSHRQYSAAILDKSGKLFDQDGTAIILGSIFKQGVNAFFYGTSRAVGQRTLQSLSKDCGYDSLHEQPYLQMLVQMAGGVEKLRREKLLFIPNPVFTDDGVHRPTSSPTAPDAQFLLPYIYELKSQMQLEGADVPPALEQAAAQLELVLLEDAYTRLGTFAEVEALRAIKAAANADAEKEVTEALDAKDGAIQAEIEIKAEKIFPQYKTSKPVKSKKSLEWGEKRGSAKAQAIREAIEERARIKVAAKDPRIEAKKKILESLRTKYLEKTKDRRHFDSSAAKELLENLKASFAKIGIEQTGAAAVRGSHQAEEVRLIETGGGVKLGVVRRSESEGYASGTVRKIIDDHVNRILSILGPSGK</sequence>
<keyword evidence="1" id="KW-0732">Signal</keyword>
<dbReference type="Proteomes" id="UP000293550">
    <property type="component" value="Unassembled WGS sequence"/>
</dbReference>
<name>A0A4Q7DJ62_9PROT</name>
<accession>A0A4Q7DJ62</accession>